<dbReference type="AlphaFoldDB" id="A0A2J8A9X2"/>
<dbReference type="EMBL" id="PGGS01000096">
    <property type="protein sequence ID" value="PNH09309.1"/>
    <property type="molecule type" value="Genomic_DNA"/>
</dbReference>
<dbReference type="Proteomes" id="UP000236333">
    <property type="component" value="Unassembled WGS sequence"/>
</dbReference>
<sequence length="81" mass="8688">MTRSFLRRARRAGSAASHSVSAAGRRRSRGKQANGGRAAASLCWRQAGRAGEASRMRRSRSLCCTTVSGPQQVPAQEGISW</sequence>
<keyword evidence="3" id="KW-1185">Reference proteome</keyword>
<name>A0A2J8A9X2_9CHLO</name>
<accession>A0A2J8A9X2</accession>
<evidence type="ECO:0000256" key="1">
    <source>
        <dbReference type="SAM" id="MobiDB-lite"/>
    </source>
</evidence>
<gene>
    <name evidence="2" type="ORF">TSOC_004100</name>
</gene>
<organism evidence="2 3">
    <name type="scientific">Tetrabaena socialis</name>
    <dbReference type="NCBI Taxonomy" id="47790"/>
    <lineage>
        <taxon>Eukaryota</taxon>
        <taxon>Viridiplantae</taxon>
        <taxon>Chlorophyta</taxon>
        <taxon>core chlorophytes</taxon>
        <taxon>Chlorophyceae</taxon>
        <taxon>CS clade</taxon>
        <taxon>Chlamydomonadales</taxon>
        <taxon>Tetrabaenaceae</taxon>
        <taxon>Tetrabaena</taxon>
    </lineage>
</organism>
<evidence type="ECO:0000313" key="2">
    <source>
        <dbReference type="EMBL" id="PNH09309.1"/>
    </source>
</evidence>
<comment type="caution">
    <text evidence="2">The sequence shown here is derived from an EMBL/GenBank/DDBJ whole genome shotgun (WGS) entry which is preliminary data.</text>
</comment>
<proteinExistence type="predicted"/>
<feature type="compositionally biased region" description="Basic residues" evidence="1">
    <location>
        <begin position="1"/>
        <end position="11"/>
    </location>
</feature>
<reference evidence="2 3" key="1">
    <citation type="journal article" date="2017" name="Mol. Biol. Evol.">
        <title>The 4-celled Tetrabaena socialis nuclear genome reveals the essential components for genetic control of cell number at the origin of multicellularity in the volvocine lineage.</title>
        <authorList>
            <person name="Featherston J."/>
            <person name="Arakaki Y."/>
            <person name="Hanschen E.R."/>
            <person name="Ferris P.J."/>
            <person name="Michod R.E."/>
            <person name="Olson B.J.S.C."/>
            <person name="Nozaki H."/>
            <person name="Durand P.M."/>
        </authorList>
    </citation>
    <scope>NUCLEOTIDE SEQUENCE [LARGE SCALE GENOMIC DNA]</scope>
    <source>
        <strain evidence="2 3">NIES-571</strain>
    </source>
</reference>
<evidence type="ECO:0000313" key="3">
    <source>
        <dbReference type="Proteomes" id="UP000236333"/>
    </source>
</evidence>
<feature type="region of interest" description="Disordered" evidence="1">
    <location>
        <begin position="1"/>
        <end position="40"/>
    </location>
</feature>
<protein>
    <submittedName>
        <fullName evidence="2">Uncharacterized protein</fullName>
    </submittedName>
</protein>
<feature type="compositionally biased region" description="Low complexity" evidence="1">
    <location>
        <begin position="12"/>
        <end position="23"/>
    </location>
</feature>